<dbReference type="PATRIC" id="fig|405446.3.peg.683"/>
<feature type="domain" description="AB hydrolase-1" evidence="4">
    <location>
        <begin position="70"/>
        <end position="212"/>
    </location>
</feature>
<comment type="caution">
    <text evidence="5">The sequence shown here is derived from an EMBL/GenBank/DDBJ whole genome shotgun (WGS) entry which is preliminary data.</text>
</comment>
<organism evidence="5 6">
    <name type="scientific">Stenotrophomonas terrae</name>
    <dbReference type="NCBI Taxonomy" id="405446"/>
    <lineage>
        <taxon>Bacteria</taxon>
        <taxon>Pseudomonadati</taxon>
        <taxon>Pseudomonadota</taxon>
        <taxon>Gammaproteobacteria</taxon>
        <taxon>Lysobacterales</taxon>
        <taxon>Lysobacteraceae</taxon>
        <taxon>Stenotrophomonas</taxon>
    </lineage>
</organism>
<dbReference type="GO" id="GO:0016787">
    <property type="term" value="F:hydrolase activity"/>
    <property type="evidence" value="ECO:0007669"/>
    <property type="project" value="UniProtKB-KW"/>
</dbReference>
<dbReference type="AlphaFoldDB" id="A0A0R0CSJ9"/>
<dbReference type="InterPro" id="IPR000073">
    <property type="entry name" value="AB_hydrolase_1"/>
</dbReference>
<proteinExistence type="inferred from homology"/>
<dbReference type="InterPro" id="IPR051601">
    <property type="entry name" value="Serine_prot/Carboxylest_S33"/>
</dbReference>
<evidence type="ECO:0000256" key="1">
    <source>
        <dbReference type="ARBA" id="ARBA00010088"/>
    </source>
</evidence>
<dbReference type="PANTHER" id="PTHR43248:SF29">
    <property type="entry name" value="TRIPEPTIDYL AMINOPEPTIDASE"/>
    <property type="match status" value="1"/>
</dbReference>
<evidence type="ECO:0000256" key="2">
    <source>
        <dbReference type="ARBA" id="ARBA00022729"/>
    </source>
</evidence>
<dbReference type="PANTHER" id="PTHR43248">
    <property type="entry name" value="2-SUCCINYL-6-HYDROXY-2,4-CYCLOHEXADIENE-1-CARBOXYLATE SYNTHASE"/>
    <property type="match status" value="1"/>
</dbReference>
<name>A0A0R0CSJ9_9GAMM</name>
<keyword evidence="2" id="KW-0732">Signal</keyword>
<comment type="similarity">
    <text evidence="1">Belongs to the peptidase S33 family.</text>
</comment>
<dbReference type="Gene3D" id="3.40.50.1820">
    <property type="entry name" value="alpha/beta hydrolase"/>
    <property type="match status" value="1"/>
</dbReference>
<reference evidence="5 6" key="1">
    <citation type="submission" date="2015-05" db="EMBL/GenBank/DDBJ databases">
        <title>Genome sequencing and analysis of members of genus Stenotrophomonas.</title>
        <authorList>
            <person name="Patil P.P."/>
            <person name="Midha S."/>
            <person name="Patil P.B."/>
        </authorList>
    </citation>
    <scope>NUCLEOTIDE SEQUENCE [LARGE SCALE GENOMIC DNA]</scope>
    <source>
        <strain evidence="5 6">DSM 18941</strain>
    </source>
</reference>
<sequence>MFAALPARAELALEAPVACADADSSPALKGSLCVTTHVPLRHELPGDGSLKLFVRWFPAETVERRGEVWLLAGGPGESGASLYPVVATFRRAFPGYDLVIPDHRGVGRSERICPVQEAADSADGVALAGDEWGGCIGAMYADAARTQAFSVTEAAQDLALLMSRYRGSGPTYLYGVSYGTQLALRALQVAPMPLDGLILDGLVPLETTEQWDLSRRTALVDAVGRAVLGEQKVSVYQRVLAAAPTAPWKDDVPGGDLRRLLGSLLNFPALRARIPDIVDGLAVDDTSALLATVAELKTAMAGMGQGGNNQPSLPLVMLISASENNARPGLTRELVEQEAAGALFVSAIPGFLVGAPVPAYAKDAWFGKSPGVLPRTLVVHGTLDPNTAYAGAVEHAAVLGKAGEVSFSTVEGGVHLLSYFAPGCFVEAVGVFVAGGEVGDRCVER</sequence>
<dbReference type="SUPFAM" id="SSF53474">
    <property type="entry name" value="alpha/beta-Hydrolases"/>
    <property type="match status" value="1"/>
</dbReference>
<gene>
    <name evidence="5" type="ORF">ABB27_06745</name>
</gene>
<evidence type="ECO:0000313" key="5">
    <source>
        <dbReference type="EMBL" id="KRG69274.1"/>
    </source>
</evidence>
<evidence type="ECO:0000313" key="6">
    <source>
        <dbReference type="Proteomes" id="UP000051863"/>
    </source>
</evidence>
<dbReference type="InterPro" id="IPR029058">
    <property type="entry name" value="AB_hydrolase_fold"/>
</dbReference>
<accession>A0A0R0CSJ9</accession>
<dbReference type="EMBL" id="LDJJ01000019">
    <property type="protein sequence ID" value="KRG69274.1"/>
    <property type="molecule type" value="Genomic_DNA"/>
</dbReference>
<keyword evidence="3" id="KW-0378">Hydrolase</keyword>
<protein>
    <submittedName>
        <fullName evidence="5">Peptidase S33 family protein</fullName>
    </submittedName>
</protein>
<evidence type="ECO:0000256" key="3">
    <source>
        <dbReference type="ARBA" id="ARBA00022801"/>
    </source>
</evidence>
<dbReference type="Pfam" id="PF00561">
    <property type="entry name" value="Abhydrolase_1"/>
    <property type="match status" value="1"/>
</dbReference>
<keyword evidence="6" id="KW-1185">Reference proteome</keyword>
<dbReference type="Proteomes" id="UP000051863">
    <property type="component" value="Unassembled WGS sequence"/>
</dbReference>
<evidence type="ECO:0000259" key="4">
    <source>
        <dbReference type="Pfam" id="PF00561"/>
    </source>
</evidence>